<protein>
    <submittedName>
        <fullName evidence="2">Uncharacterized protein</fullName>
    </submittedName>
</protein>
<evidence type="ECO:0000313" key="3">
    <source>
        <dbReference type="Proteomes" id="UP000622687"/>
    </source>
</evidence>
<proteinExistence type="predicted"/>
<name>A0A934HVV3_9CLOT</name>
<comment type="caution">
    <text evidence="2">The sequence shown here is derived from an EMBL/GenBank/DDBJ whole genome shotgun (WGS) entry which is preliminary data.</text>
</comment>
<dbReference type="EMBL" id="JAEEGB010000006">
    <property type="protein sequence ID" value="MBI6872319.1"/>
    <property type="molecule type" value="Genomic_DNA"/>
</dbReference>
<dbReference type="Proteomes" id="UP000622687">
    <property type="component" value="Unassembled WGS sequence"/>
</dbReference>
<keyword evidence="3" id="KW-1185">Reference proteome</keyword>
<dbReference type="AlphaFoldDB" id="A0A934HVV3"/>
<feature type="region of interest" description="Disordered" evidence="1">
    <location>
        <begin position="1"/>
        <end position="45"/>
    </location>
</feature>
<accession>A0A934HVV3</accession>
<dbReference type="RefSeq" id="WP_211141830.1">
    <property type="nucleotide sequence ID" value="NZ_JAEEGB010000006.1"/>
</dbReference>
<gene>
    <name evidence="2" type="ORF">I6U51_06300</name>
</gene>
<reference evidence="2" key="1">
    <citation type="submission" date="2020-12" db="EMBL/GenBank/DDBJ databases">
        <title>Clostridium thailandense sp. nov., a novel acetogenic bacterium isolated from peat land soil in Thailand.</title>
        <authorList>
            <person name="Chaikitkaew S."/>
            <person name="Birkeland N.K."/>
        </authorList>
    </citation>
    <scope>NUCLEOTIDE SEQUENCE</scope>
    <source>
        <strain evidence="2">DSM 17425</strain>
    </source>
</reference>
<evidence type="ECO:0000256" key="1">
    <source>
        <dbReference type="SAM" id="MobiDB-lite"/>
    </source>
</evidence>
<evidence type="ECO:0000313" key="2">
    <source>
        <dbReference type="EMBL" id="MBI6872319.1"/>
    </source>
</evidence>
<sequence>MPKRTENAKKNNKENKKNDIGRPHDDDKEIRRPPVFENDNGLPLV</sequence>
<feature type="compositionally biased region" description="Basic and acidic residues" evidence="1">
    <location>
        <begin position="1"/>
        <end position="34"/>
    </location>
</feature>
<organism evidence="2 3">
    <name type="scientific">Clostridium aciditolerans</name>
    <dbReference type="NCBI Taxonomy" id="339861"/>
    <lineage>
        <taxon>Bacteria</taxon>
        <taxon>Bacillati</taxon>
        <taxon>Bacillota</taxon>
        <taxon>Clostridia</taxon>
        <taxon>Eubacteriales</taxon>
        <taxon>Clostridiaceae</taxon>
        <taxon>Clostridium</taxon>
    </lineage>
</organism>